<dbReference type="RefSeq" id="WP_238468894.1">
    <property type="nucleotide sequence ID" value="NZ_JAKLJA010000080.1"/>
</dbReference>
<comment type="caution">
    <text evidence="1">The sequence shown here is derived from an EMBL/GenBank/DDBJ whole genome shotgun (WGS) entry which is preliminary data.</text>
</comment>
<dbReference type="Proteomes" id="UP001139308">
    <property type="component" value="Unassembled WGS sequence"/>
</dbReference>
<dbReference type="EMBL" id="JAKLJA010000080">
    <property type="protein sequence ID" value="MCG5078926.1"/>
    <property type="molecule type" value="Genomic_DNA"/>
</dbReference>
<evidence type="ECO:0000313" key="1">
    <source>
        <dbReference type="EMBL" id="MCG5078926.1"/>
    </source>
</evidence>
<gene>
    <name evidence="1" type="ORF">L5014_37395</name>
</gene>
<evidence type="ECO:0000313" key="2">
    <source>
        <dbReference type="Proteomes" id="UP001139308"/>
    </source>
</evidence>
<organism evidence="1 2">
    <name type="scientific">Paraburkholderia tagetis</name>
    <dbReference type="NCBI Taxonomy" id="2913261"/>
    <lineage>
        <taxon>Bacteria</taxon>
        <taxon>Pseudomonadati</taxon>
        <taxon>Pseudomonadota</taxon>
        <taxon>Betaproteobacteria</taxon>
        <taxon>Burkholderiales</taxon>
        <taxon>Burkholderiaceae</taxon>
        <taxon>Paraburkholderia</taxon>
    </lineage>
</organism>
<name>A0A9X1UNY7_9BURK</name>
<sequence>MNPTESVVPALSNDYSEASEALTGIFAVKLSDGGWSVADGIGSSMTRLECAHADGWHLPVRFETEDATLVAIYNGPDASTYDTSPDGVWARYCLSNGGVACETYRRQEGQE</sequence>
<proteinExistence type="predicted"/>
<protein>
    <submittedName>
        <fullName evidence="1">Uncharacterized protein</fullName>
    </submittedName>
</protein>
<reference evidence="1" key="1">
    <citation type="submission" date="2022-01" db="EMBL/GenBank/DDBJ databases">
        <title>Genome sequence and assembly of Parabukholderia sp. RG36.</title>
        <authorList>
            <person name="Chhetri G."/>
        </authorList>
    </citation>
    <scope>NUCLEOTIDE SEQUENCE</scope>
    <source>
        <strain evidence="1">RG36</strain>
    </source>
</reference>
<keyword evidence="2" id="KW-1185">Reference proteome</keyword>
<dbReference type="AlphaFoldDB" id="A0A9X1UNY7"/>
<accession>A0A9X1UNY7</accession>